<reference evidence="3 4" key="1">
    <citation type="submission" date="2019-02" db="EMBL/GenBank/DDBJ databases">
        <authorList>
            <person name="Khodamoradi S."/>
            <person name="Hahnke R.L."/>
            <person name="Kaempfer P."/>
            <person name="Schumann P."/>
            <person name="Rohde M."/>
            <person name="Steinert M."/>
            <person name="Luzhetskyy A."/>
            <person name="Wink J."/>
            <person name="Ruckert C."/>
        </authorList>
    </citation>
    <scope>NUCLEOTIDE SEQUENCE [LARGE SCALE GENOMIC DNA]</scope>
    <source>
        <strain evidence="3 4">M2</strain>
    </source>
</reference>
<feature type="compositionally biased region" description="Pro residues" evidence="1">
    <location>
        <begin position="37"/>
        <end position="90"/>
    </location>
</feature>
<feature type="transmembrane region" description="Helical" evidence="2">
    <location>
        <begin position="117"/>
        <end position="140"/>
    </location>
</feature>
<keyword evidence="4" id="KW-1185">Reference proteome</keyword>
<name>A0A4P6Q7L1_9ACTN</name>
<accession>A0A4P6Q7L1</accession>
<keyword evidence="2" id="KW-0472">Membrane</keyword>
<dbReference type="AlphaFoldDB" id="A0A4P6Q7L1"/>
<dbReference type="Proteomes" id="UP000292235">
    <property type="component" value="Chromosome"/>
</dbReference>
<dbReference type="KEGG" id="strr:EKD16_24920"/>
<gene>
    <name evidence="3" type="ORF">EKD16_24920</name>
</gene>
<evidence type="ECO:0000256" key="2">
    <source>
        <dbReference type="SAM" id="Phobius"/>
    </source>
</evidence>
<keyword evidence="2" id="KW-0812">Transmembrane</keyword>
<feature type="region of interest" description="Disordered" evidence="1">
    <location>
        <begin position="1"/>
        <end position="109"/>
    </location>
</feature>
<keyword evidence="2" id="KW-1133">Transmembrane helix</keyword>
<feature type="compositionally biased region" description="Pro residues" evidence="1">
    <location>
        <begin position="98"/>
        <end position="107"/>
    </location>
</feature>
<evidence type="ECO:0000256" key="1">
    <source>
        <dbReference type="SAM" id="MobiDB-lite"/>
    </source>
</evidence>
<sequence>MSYPQDPGWSAPPGHQGPQGPWQQPPPGAGGPQYPGQQPPGGPGPGYGPPPSGPGPGYGPPPSGPGPGYGPPPSGPGYGPPGGPGAPPGGHPGGAPQNPFPPPPGGRPPGGGRNVGLILVIVAVCIAVLVVLGGVGFWLLGTSNGGSSGSSGSAGQGGGSLERYQGTWDGSLEQYDAGGNSMGTWSLTLEIDGERIAGEEYGLTGTEDGRCTWEIADTTLTRENLRFAYSVADDPDCVDNGAVTLTPAGDDGLEIVVVSTMQDGSESTSSGIIQRQ</sequence>
<feature type="region of interest" description="Disordered" evidence="1">
    <location>
        <begin position="146"/>
        <end position="165"/>
    </location>
</feature>
<feature type="compositionally biased region" description="Low complexity" evidence="1">
    <location>
        <begin position="12"/>
        <end position="22"/>
    </location>
</feature>
<organism evidence="3 4">
    <name type="scientific">Streptomonospora litoralis</name>
    <dbReference type="NCBI Taxonomy" id="2498135"/>
    <lineage>
        <taxon>Bacteria</taxon>
        <taxon>Bacillati</taxon>
        <taxon>Actinomycetota</taxon>
        <taxon>Actinomycetes</taxon>
        <taxon>Streptosporangiales</taxon>
        <taxon>Nocardiopsidaceae</taxon>
        <taxon>Streptomonospora</taxon>
    </lineage>
</organism>
<proteinExistence type="predicted"/>
<evidence type="ECO:0000313" key="3">
    <source>
        <dbReference type="EMBL" id="QBI56725.1"/>
    </source>
</evidence>
<evidence type="ECO:0000313" key="4">
    <source>
        <dbReference type="Proteomes" id="UP000292235"/>
    </source>
</evidence>
<dbReference type="EMBL" id="CP036455">
    <property type="protein sequence ID" value="QBI56725.1"/>
    <property type="molecule type" value="Genomic_DNA"/>
</dbReference>
<protein>
    <submittedName>
        <fullName evidence="3">Uncharacterized protein</fullName>
    </submittedName>
</protein>
<feature type="compositionally biased region" description="Gly residues" evidence="1">
    <location>
        <begin position="146"/>
        <end position="160"/>
    </location>
</feature>